<organism evidence="4">
    <name type="scientific">hydrothermal vent metagenome</name>
    <dbReference type="NCBI Taxonomy" id="652676"/>
    <lineage>
        <taxon>unclassified sequences</taxon>
        <taxon>metagenomes</taxon>
        <taxon>ecological metagenomes</taxon>
    </lineage>
</organism>
<dbReference type="InterPro" id="IPR000184">
    <property type="entry name" value="Bac_surfAg_D15"/>
</dbReference>
<proteinExistence type="predicted"/>
<dbReference type="EMBL" id="FPHZ01000027">
    <property type="protein sequence ID" value="SFV87492.1"/>
    <property type="molecule type" value="Genomic_DNA"/>
</dbReference>
<gene>
    <name evidence="4" type="ORF">MNB_SUP05-SYMBIONT-5-109</name>
</gene>
<evidence type="ECO:0000256" key="2">
    <source>
        <dbReference type="ARBA" id="ARBA00023136"/>
    </source>
</evidence>
<protein>
    <submittedName>
        <fullName evidence="4">Outer membrane protein assembly factor YaeT</fullName>
    </submittedName>
</protein>
<accession>A0A1W1E0J3</accession>
<name>A0A1W1E0J3_9ZZZZ</name>
<sequence>MPISAFFNEGSLSEKISDFKTDDFRASAGVAFTWLTPIGPLGIYAAKPLLKKADDKTKTFEFTIGTTF</sequence>
<evidence type="ECO:0000259" key="3">
    <source>
        <dbReference type="Pfam" id="PF01103"/>
    </source>
</evidence>
<evidence type="ECO:0000313" key="4">
    <source>
        <dbReference type="EMBL" id="SFV87492.1"/>
    </source>
</evidence>
<dbReference type="Gene3D" id="2.40.160.50">
    <property type="entry name" value="membrane protein fhac: a member of the omp85/tpsb transporter family"/>
    <property type="match status" value="1"/>
</dbReference>
<keyword evidence="2" id="KW-0472">Membrane</keyword>
<dbReference type="AlphaFoldDB" id="A0A1W1E0J3"/>
<dbReference type="GO" id="GO:0019867">
    <property type="term" value="C:outer membrane"/>
    <property type="evidence" value="ECO:0007669"/>
    <property type="project" value="InterPro"/>
</dbReference>
<dbReference type="Pfam" id="PF01103">
    <property type="entry name" value="Omp85"/>
    <property type="match status" value="1"/>
</dbReference>
<reference evidence="4" key="1">
    <citation type="submission" date="2016-10" db="EMBL/GenBank/DDBJ databases">
        <authorList>
            <person name="de Groot N.N."/>
        </authorList>
    </citation>
    <scope>NUCLEOTIDE SEQUENCE</scope>
</reference>
<comment type="subcellular location">
    <subcellularLocation>
        <location evidence="1">Membrane</location>
    </subcellularLocation>
</comment>
<feature type="domain" description="Bacterial surface antigen (D15)" evidence="3">
    <location>
        <begin position="4"/>
        <end position="68"/>
    </location>
</feature>
<evidence type="ECO:0000256" key="1">
    <source>
        <dbReference type="ARBA" id="ARBA00004370"/>
    </source>
</evidence>